<dbReference type="Pfam" id="PF00048">
    <property type="entry name" value="IL8"/>
    <property type="match status" value="1"/>
</dbReference>
<dbReference type="InterPro" id="IPR000827">
    <property type="entry name" value="Chemokine_CC_CS"/>
</dbReference>
<evidence type="ECO:0000259" key="10">
    <source>
        <dbReference type="SMART" id="SM00199"/>
    </source>
</evidence>
<dbReference type="InterPro" id="IPR001811">
    <property type="entry name" value="Chemokine_IL8-like_dom"/>
</dbReference>
<evidence type="ECO:0000256" key="5">
    <source>
        <dbReference type="ARBA" id="ARBA00022729"/>
    </source>
</evidence>
<sequence length="100" mass="11099">MKPYSIAAIGVLLFAFCSVTISQSNHGPQKCCFSYTKTKIPVAMVMHFEMTSPACNKPGVIFHTTKQIEKCADPEEKWVQRLINIKMVLNSSSEGSGTVW</sequence>
<dbReference type="PANTHER" id="PTHR12015">
    <property type="entry name" value="SMALL INDUCIBLE CYTOKINE A"/>
    <property type="match status" value="1"/>
</dbReference>
<dbReference type="PROSITE" id="PS00472">
    <property type="entry name" value="SMALL_CYTOKINES_CC"/>
    <property type="match status" value="1"/>
</dbReference>
<comment type="similarity">
    <text evidence="2 9">Belongs to the intercrine beta (chemokine CC) family.</text>
</comment>
<dbReference type="SUPFAM" id="SSF54117">
    <property type="entry name" value="Interleukin 8-like chemokines"/>
    <property type="match status" value="1"/>
</dbReference>
<dbReference type="GeneTree" id="ENSGT01100000263482"/>
<evidence type="ECO:0000256" key="7">
    <source>
        <dbReference type="ARBA" id="ARBA00044740"/>
    </source>
</evidence>
<evidence type="ECO:0000313" key="12">
    <source>
        <dbReference type="Proteomes" id="UP001501920"/>
    </source>
</evidence>
<reference evidence="11" key="3">
    <citation type="submission" date="2025-09" db="UniProtKB">
        <authorList>
            <consortium name="Ensembl"/>
        </authorList>
    </citation>
    <scope>IDENTIFICATION</scope>
</reference>
<protein>
    <recommendedName>
        <fullName evidence="9">C-C motif chemokine</fullName>
    </recommendedName>
</protein>
<dbReference type="OMA" id="QSPVDCC"/>
<keyword evidence="6" id="KW-1015">Disulfide bond</keyword>
<evidence type="ECO:0000256" key="9">
    <source>
        <dbReference type="RuleBase" id="RU361150"/>
    </source>
</evidence>
<evidence type="ECO:0000256" key="2">
    <source>
        <dbReference type="ARBA" id="ARBA00010868"/>
    </source>
</evidence>
<evidence type="ECO:0000256" key="3">
    <source>
        <dbReference type="ARBA" id="ARBA00022514"/>
    </source>
</evidence>
<keyword evidence="4 9" id="KW-0964">Secreted</keyword>
<feature type="signal peptide" evidence="9">
    <location>
        <begin position="1"/>
        <end position="22"/>
    </location>
</feature>
<evidence type="ECO:0000256" key="6">
    <source>
        <dbReference type="ARBA" id="ARBA00023157"/>
    </source>
</evidence>
<dbReference type="InterPro" id="IPR036048">
    <property type="entry name" value="Interleukin_8-like_sf"/>
</dbReference>
<dbReference type="Proteomes" id="UP001501920">
    <property type="component" value="Chromosome 4"/>
</dbReference>
<dbReference type="GO" id="GO:0005615">
    <property type="term" value="C:extracellular space"/>
    <property type="evidence" value="ECO:0007669"/>
    <property type="project" value="UniProtKB-KW"/>
</dbReference>
<feature type="chain" id="PRO_5043109663" description="C-C motif chemokine" evidence="9">
    <location>
        <begin position="23"/>
        <end position="100"/>
    </location>
</feature>
<evidence type="ECO:0000313" key="11">
    <source>
        <dbReference type="Ensembl" id="ENSPNAP00000037389.2"/>
    </source>
</evidence>
<feature type="domain" description="Chemokine interleukin-8-like" evidence="10">
    <location>
        <begin position="28"/>
        <end position="86"/>
    </location>
</feature>
<dbReference type="GO" id="GO:0006955">
    <property type="term" value="P:immune response"/>
    <property type="evidence" value="ECO:0007669"/>
    <property type="project" value="InterPro"/>
</dbReference>
<dbReference type="GO" id="GO:0008009">
    <property type="term" value="F:chemokine activity"/>
    <property type="evidence" value="ECO:0007669"/>
    <property type="project" value="InterPro"/>
</dbReference>
<comment type="function">
    <text evidence="7">Monokine with inflammatory and chemokinetic properties. Binds to CCR1, CCR4 and CCR5. One of the major HIV-suppressive factors produced by CD8+ T-cells. Recombinant MIP-1-alpha induces a dose-dependent inhibition of different strains of HIV-1, HIV-2, and simian immunodeficiency virus (SIV).</text>
</comment>
<evidence type="ECO:0000256" key="8">
    <source>
        <dbReference type="ARBA" id="ARBA00046726"/>
    </source>
</evidence>
<keyword evidence="12" id="KW-1185">Reference proteome</keyword>
<dbReference type="AlphaFoldDB" id="A0A3B4EQ39"/>
<dbReference type="CDD" id="cd00272">
    <property type="entry name" value="Chemokine_CC"/>
    <property type="match status" value="1"/>
</dbReference>
<organism evidence="11 12">
    <name type="scientific">Pygocentrus nattereri</name>
    <name type="common">Red-bellied piranha</name>
    <dbReference type="NCBI Taxonomy" id="42514"/>
    <lineage>
        <taxon>Eukaryota</taxon>
        <taxon>Metazoa</taxon>
        <taxon>Chordata</taxon>
        <taxon>Craniata</taxon>
        <taxon>Vertebrata</taxon>
        <taxon>Euteleostomi</taxon>
        <taxon>Actinopterygii</taxon>
        <taxon>Neopterygii</taxon>
        <taxon>Teleostei</taxon>
        <taxon>Ostariophysi</taxon>
        <taxon>Characiformes</taxon>
        <taxon>Characoidei</taxon>
        <taxon>Pygocentrus</taxon>
    </lineage>
</organism>
<keyword evidence="5 9" id="KW-0732">Signal</keyword>
<accession>A0A3B4EQ39</accession>
<keyword evidence="9" id="KW-0145">Chemotaxis</keyword>
<dbReference type="SMART" id="SM00199">
    <property type="entry name" value="SCY"/>
    <property type="match status" value="1"/>
</dbReference>
<reference evidence="11 12" key="1">
    <citation type="submission" date="2020-10" db="EMBL/GenBank/DDBJ databases">
        <title>Pygocentrus nattereri (red-bellied piranha) genome, fPygNat1, primary haplotype.</title>
        <authorList>
            <person name="Myers G."/>
            <person name="Meyer A."/>
            <person name="Karagic N."/>
            <person name="Pippel M."/>
            <person name="Winkler S."/>
            <person name="Tracey A."/>
            <person name="Wood J."/>
            <person name="Formenti G."/>
            <person name="Howe K."/>
            <person name="Fedrigo O."/>
            <person name="Jarvis E.D."/>
        </authorList>
    </citation>
    <scope>NUCLEOTIDE SEQUENCE [LARGE SCALE GENOMIC DNA]</scope>
</reference>
<keyword evidence="3 9" id="KW-0202">Cytokine</keyword>
<reference evidence="11" key="2">
    <citation type="submission" date="2025-08" db="UniProtKB">
        <authorList>
            <consortium name="Ensembl"/>
        </authorList>
    </citation>
    <scope>IDENTIFICATION</scope>
</reference>
<evidence type="ECO:0000256" key="4">
    <source>
        <dbReference type="ARBA" id="ARBA00022525"/>
    </source>
</evidence>
<dbReference type="FunFam" id="2.40.50.40:FF:000002">
    <property type="entry name" value="C-C motif chemokine"/>
    <property type="match status" value="1"/>
</dbReference>
<dbReference type="Ensembl" id="ENSPNAT00000040831.2">
    <property type="protein sequence ID" value="ENSPNAP00000037389.2"/>
    <property type="gene ID" value="ENSPNAG00000029109.2"/>
</dbReference>
<evidence type="ECO:0000256" key="1">
    <source>
        <dbReference type="ARBA" id="ARBA00004613"/>
    </source>
</evidence>
<comment type="subcellular location">
    <subcellularLocation>
        <location evidence="1 9">Secreted</location>
    </subcellularLocation>
</comment>
<dbReference type="Gene3D" id="2.40.50.40">
    <property type="match status" value="1"/>
</dbReference>
<dbReference type="InterPro" id="IPR039809">
    <property type="entry name" value="Chemokine_b/g/d"/>
</dbReference>
<comment type="subunit">
    <text evidence="8">Self-associates. Also heterodimer of MIP-1-alpha(4-69) and MIP-1-beta(3-69). Interacts with CCR1.</text>
</comment>
<name>A0A3B4EQ39_PYGNA</name>
<proteinExistence type="inferred from homology"/>
<dbReference type="PANTHER" id="PTHR12015:SF183">
    <property type="entry name" value="C-C MOTIF CHEMOKINE 3"/>
    <property type="match status" value="1"/>
</dbReference>